<keyword evidence="1" id="KW-0863">Zinc-finger</keyword>
<keyword evidence="1" id="KW-0862">Zinc</keyword>
<organism evidence="4 5">
    <name type="scientific">Massarina eburnea CBS 473.64</name>
    <dbReference type="NCBI Taxonomy" id="1395130"/>
    <lineage>
        <taxon>Eukaryota</taxon>
        <taxon>Fungi</taxon>
        <taxon>Dikarya</taxon>
        <taxon>Ascomycota</taxon>
        <taxon>Pezizomycotina</taxon>
        <taxon>Dothideomycetes</taxon>
        <taxon>Pleosporomycetidae</taxon>
        <taxon>Pleosporales</taxon>
        <taxon>Massarineae</taxon>
        <taxon>Massarinaceae</taxon>
        <taxon>Massarina</taxon>
    </lineage>
</organism>
<feature type="domain" description="RING-type" evidence="3">
    <location>
        <begin position="248"/>
        <end position="296"/>
    </location>
</feature>
<dbReference type="InterPro" id="IPR001841">
    <property type="entry name" value="Znf_RING"/>
</dbReference>
<dbReference type="InterPro" id="IPR013083">
    <property type="entry name" value="Znf_RING/FYVE/PHD"/>
</dbReference>
<dbReference type="Gene3D" id="3.30.40.10">
    <property type="entry name" value="Zinc/RING finger domain, C3HC4 (zinc finger)"/>
    <property type="match status" value="1"/>
</dbReference>
<dbReference type="Proteomes" id="UP000799753">
    <property type="component" value="Unassembled WGS sequence"/>
</dbReference>
<evidence type="ECO:0000256" key="1">
    <source>
        <dbReference type="PROSITE-ProRule" id="PRU00175"/>
    </source>
</evidence>
<keyword evidence="1" id="KW-0479">Metal-binding</keyword>
<proteinExistence type="predicted"/>
<dbReference type="SMART" id="SM00184">
    <property type="entry name" value="RING"/>
    <property type="match status" value="1"/>
</dbReference>
<reference evidence="4" key="1">
    <citation type="journal article" date="2020" name="Stud. Mycol.">
        <title>101 Dothideomycetes genomes: a test case for predicting lifestyles and emergence of pathogens.</title>
        <authorList>
            <person name="Haridas S."/>
            <person name="Albert R."/>
            <person name="Binder M."/>
            <person name="Bloem J."/>
            <person name="Labutti K."/>
            <person name="Salamov A."/>
            <person name="Andreopoulos B."/>
            <person name="Baker S."/>
            <person name="Barry K."/>
            <person name="Bills G."/>
            <person name="Bluhm B."/>
            <person name="Cannon C."/>
            <person name="Castanera R."/>
            <person name="Culley D."/>
            <person name="Daum C."/>
            <person name="Ezra D."/>
            <person name="Gonzalez J."/>
            <person name="Henrissat B."/>
            <person name="Kuo A."/>
            <person name="Liang C."/>
            <person name="Lipzen A."/>
            <person name="Lutzoni F."/>
            <person name="Magnuson J."/>
            <person name="Mondo S."/>
            <person name="Nolan M."/>
            <person name="Ohm R."/>
            <person name="Pangilinan J."/>
            <person name="Park H.-J."/>
            <person name="Ramirez L."/>
            <person name="Alfaro M."/>
            <person name="Sun H."/>
            <person name="Tritt A."/>
            <person name="Yoshinaga Y."/>
            <person name="Zwiers L.-H."/>
            <person name="Turgeon B."/>
            <person name="Goodwin S."/>
            <person name="Spatafora J."/>
            <person name="Crous P."/>
            <person name="Grigoriev I."/>
        </authorList>
    </citation>
    <scope>NUCLEOTIDE SEQUENCE</scope>
    <source>
        <strain evidence="4">CBS 473.64</strain>
    </source>
</reference>
<keyword evidence="5" id="KW-1185">Reference proteome</keyword>
<dbReference type="SUPFAM" id="SSF57850">
    <property type="entry name" value="RING/U-box"/>
    <property type="match status" value="1"/>
</dbReference>
<evidence type="ECO:0000256" key="2">
    <source>
        <dbReference type="SAM" id="MobiDB-lite"/>
    </source>
</evidence>
<evidence type="ECO:0000313" key="4">
    <source>
        <dbReference type="EMBL" id="KAF2635396.1"/>
    </source>
</evidence>
<dbReference type="OrthoDB" id="8062037at2759"/>
<dbReference type="EMBL" id="MU006807">
    <property type="protein sequence ID" value="KAF2635396.1"/>
    <property type="molecule type" value="Genomic_DNA"/>
</dbReference>
<evidence type="ECO:0000313" key="5">
    <source>
        <dbReference type="Proteomes" id="UP000799753"/>
    </source>
</evidence>
<protein>
    <recommendedName>
        <fullName evidence="3">RING-type domain-containing protein</fullName>
    </recommendedName>
</protein>
<name>A0A6A6RJM4_9PLEO</name>
<evidence type="ECO:0000259" key="3">
    <source>
        <dbReference type="PROSITE" id="PS50089"/>
    </source>
</evidence>
<gene>
    <name evidence="4" type="ORF">P280DRAFT_536275</name>
</gene>
<dbReference type="AlphaFoldDB" id="A0A6A6RJM4"/>
<accession>A0A6A6RJM4</accession>
<dbReference type="PROSITE" id="PS50089">
    <property type="entry name" value="ZF_RING_2"/>
    <property type="match status" value="1"/>
</dbReference>
<dbReference type="GO" id="GO:0008270">
    <property type="term" value="F:zinc ion binding"/>
    <property type="evidence" value="ECO:0007669"/>
    <property type="project" value="UniProtKB-KW"/>
</dbReference>
<feature type="region of interest" description="Disordered" evidence="2">
    <location>
        <begin position="1"/>
        <end position="20"/>
    </location>
</feature>
<sequence>MPPRQRRRMPRAEPRQYHMNPDKSTYNRVIRLEGQIMTMKEILAFSYCYEYPTTNTTWIVLNAARRMYFETFDTLLRQFIYQGMDLVYESRNTENFLRLMTSRYFKAFGDNEEERDDPKQWPGIWWFIKLQGVLENETLSLGDAIAEGWKLFVDPEQFPAKYGGAGGFAETWATLDTDTKQTFLEGFLLDERKLKAWVAGIKTMSIDFVQIQNQEAVGLIETFRVADLMIDVGHPDVTAPTNQDFSDCSLCHEPLKREEIGSHLSHRPVQTSCNHVFGYSCLREAFLEDFVCPECDADLARMTGVPTPKDVLTSCDRVLKWLRSAACEHALDHHDAISKLALIFESSDEIRRHLSFWERCRQSLIAEEDVLRELGLYLAKERLEALDQRDKAAWRRIVQNQVEVKGRWSWVVFVLNISPRRDTAKMSPMTTAYPSTTPSRNGDPACQACTDLSIHRLDKSIQEFHQHFISPGKKAYELWRNWRKLKKTHINGCRYCGIICRILTIIFETGPRWRHKHVKIAVWLVTDGIPRTSVGHYLGLTDASFSFWAAPGTTGWTPLPSLCSLSDSPALEESFGFVRKQLLLCERDHAECQQKNTSLSPKRLLHVGSALEPIRVQLSDAQSRARYAALSYCWGGKQTITLTKATEY</sequence>